<gene>
    <name evidence="3" type="primary">BROX</name>
    <name evidence="3" type="ORF">TR96347</name>
</gene>
<protein>
    <submittedName>
        <fullName evidence="3">BRO1 domain-containing protein BROX</fullName>
    </submittedName>
</protein>
<dbReference type="EMBL" id="GEEE01005023">
    <property type="protein sequence ID" value="JAP58202.1"/>
    <property type="molecule type" value="Transcribed_RNA"/>
</dbReference>
<proteinExistence type="inferred from homology"/>
<evidence type="ECO:0000259" key="2">
    <source>
        <dbReference type="PROSITE" id="PS51180"/>
    </source>
</evidence>
<accession>A0A0X3QBJ5</accession>
<dbReference type="PANTHER" id="PTHR23032:SF13">
    <property type="entry name" value="BRO1 DOMAIN-CONTAINING PROTEIN BROX"/>
    <property type="match status" value="1"/>
</dbReference>
<dbReference type="Pfam" id="PF03097">
    <property type="entry name" value="BRO1"/>
    <property type="match status" value="1"/>
</dbReference>
<evidence type="ECO:0000313" key="3">
    <source>
        <dbReference type="EMBL" id="JAP58202.1"/>
    </source>
</evidence>
<dbReference type="PANTHER" id="PTHR23032">
    <property type="entry name" value="BRO1 DOMAIN-CONTAINING PROTEIN BROX"/>
    <property type="match status" value="1"/>
</dbReference>
<comment type="similarity">
    <text evidence="1">Belongs to the BROX family.</text>
</comment>
<organism evidence="3">
    <name type="scientific">Schistocephalus solidus</name>
    <name type="common">Tapeworm</name>
    <dbReference type="NCBI Taxonomy" id="70667"/>
    <lineage>
        <taxon>Eukaryota</taxon>
        <taxon>Metazoa</taxon>
        <taxon>Spiralia</taxon>
        <taxon>Lophotrochozoa</taxon>
        <taxon>Platyhelminthes</taxon>
        <taxon>Cestoda</taxon>
        <taxon>Eucestoda</taxon>
        <taxon>Diphyllobothriidea</taxon>
        <taxon>Diphyllobothriidae</taxon>
        <taxon>Schistocephalus</taxon>
    </lineage>
</organism>
<dbReference type="SMART" id="SM01041">
    <property type="entry name" value="BRO1"/>
    <property type="match status" value="1"/>
</dbReference>
<dbReference type="InterPro" id="IPR038499">
    <property type="entry name" value="BRO1_sf"/>
</dbReference>
<reference evidence="3" key="1">
    <citation type="submission" date="2016-01" db="EMBL/GenBank/DDBJ databases">
        <title>Reference transcriptome for the parasite Schistocephalus solidus: insights into the molecular evolution of parasitism.</title>
        <authorList>
            <person name="Hebert F.O."/>
            <person name="Grambauer S."/>
            <person name="Barber I."/>
            <person name="Landry C.R."/>
            <person name="Aubin-Horth N."/>
        </authorList>
    </citation>
    <scope>NUCLEOTIDE SEQUENCE</scope>
</reference>
<sequence>ATSLYDAYFELFGILFNLAQWYSKHAAKVAAGNQVTVEEAVDVHKSLRYAAGVYTYLRDNVAPKINVPVPKGSDLDRDVLDAYIKQCLVEAQEVAIARAIEAKHDPGLIAALACETSIAYEKCKYSLNGIPEDLISSWRAYFNFKACCYRAYAYCFHSEHQLNQDQGGIAVAAAQEALKHCENARRAARAYASGSGAEVAFFRKLQPFASRTLSKAQTENSMIYHQPVPSSLAELKLKATFGIATPEMPALVFTHDEEWKEAVNGFDVTKMLDFLSRKDASRKKKEAAKLHVIKEQPIYHGVRDPGNASGCVIS</sequence>
<dbReference type="InterPro" id="IPR038898">
    <property type="entry name" value="BROX"/>
</dbReference>
<evidence type="ECO:0000256" key="1">
    <source>
        <dbReference type="ARBA" id="ARBA00008901"/>
    </source>
</evidence>
<dbReference type="Gene3D" id="1.25.40.280">
    <property type="entry name" value="alix/aip1 like domains"/>
    <property type="match status" value="1"/>
</dbReference>
<feature type="domain" description="BRO1" evidence="2">
    <location>
        <begin position="1"/>
        <end position="314"/>
    </location>
</feature>
<dbReference type="InterPro" id="IPR004328">
    <property type="entry name" value="BRO1_dom"/>
</dbReference>
<feature type="non-terminal residue" evidence="3">
    <location>
        <position position="1"/>
    </location>
</feature>
<dbReference type="AlphaFoldDB" id="A0A0X3QBJ5"/>
<dbReference type="PROSITE" id="PS51180">
    <property type="entry name" value="BRO1"/>
    <property type="match status" value="1"/>
</dbReference>
<name>A0A0X3QBJ5_SCHSO</name>